<reference evidence="1 2" key="1">
    <citation type="submission" date="2017-06" db="EMBL/GenBank/DDBJ databases">
        <authorList>
            <person name="Kim H.J."/>
            <person name="Triplett B.A."/>
        </authorList>
    </citation>
    <scope>NUCLEOTIDE SEQUENCE [LARGE SCALE GENOMIC DNA]</scope>
    <source>
        <strain evidence="1 2">DSM 19316</strain>
    </source>
</reference>
<evidence type="ECO:0000313" key="2">
    <source>
        <dbReference type="Proteomes" id="UP000198297"/>
    </source>
</evidence>
<proteinExistence type="predicted"/>
<sequence length="165" mass="18386">MATFESHTPVLAVRAPDEDTADATVRAVIDYLEIDEASRISFLDGGFRGRFEEIFMPGYSTVRLRTASDRHKASRIEIRPGDTGRESLNDVRADPVVSEILEREDVHFDEAEDLIYLSDDLNLAGQDGPFRPRVTIGFSAGCVGFDQFVLERVLLAIDDIVRAPL</sequence>
<dbReference type="AlphaFoldDB" id="A0A238WIC2"/>
<name>A0A238WIC2_HALEZ</name>
<accession>A0A238WIC2</accession>
<dbReference type="Proteomes" id="UP000198297">
    <property type="component" value="Unassembled WGS sequence"/>
</dbReference>
<organism evidence="1 2">
    <name type="scientific">Halorubrum ezzemoulense</name>
    <name type="common">Halorubrum chaoviator</name>
    <dbReference type="NCBI Taxonomy" id="337243"/>
    <lineage>
        <taxon>Archaea</taxon>
        <taxon>Methanobacteriati</taxon>
        <taxon>Methanobacteriota</taxon>
        <taxon>Stenosarchaea group</taxon>
        <taxon>Halobacteria</taxon>
        <taxon>Halobacteriales</taxon>
        <taxon>Haloferacaceae</taxon>
        <taxon>Halorubrum</taxon>
    </lineage>
</organism>
<protein>
    <submittedName>
        <fullName evidence="1">Uncharacterized protein</fullName>
    </submittedName>
</protein>
<gene>
    <name evidence="1" type="ORF">SAMN06266787_102336</name>
</gene>
<dbReference type="EMBL" id="FZNK01000002">
    <property type="protein sequence ID" value="SNR46300.1"/>
    <property type="molecule type" value="Genomic_DNA"/>
</dbReference>
<dbReference type="RefSeq" id="WP_089308275.1">
    <property type="nucleotide sequence ID" value="NZ_FZNK01000002.1"/>
</dbReference>
<evidence type="ECO:0000313" key="1">
    <source>
        <dbReference type="EMBL" id="SNR46300.1"/>
    </source>
</evidence>